<dbReference type="InterPro" id="IPR008983">
    <property type="entry name" value="Tumour_necrosis_fac-like_dom"/>
</dbReference>
<evidence type="ECO:0000313" key="7">
    <source>
        <dbReference type="Proteomes" id="UP000290572"/>
    </source>
</evidence>
<protein>
    <submittedName>
        <fullName evidence="6">Adiponectin-like isoform X2</fullName>
    </submittedName>
</protein>
<evidence type="ECO:0000256" key="3">
    <source>
        <dbReference type="ARBA" id="ARBA00022729"/>
    </source>
</evidence>
<comment type="caution">
    <text evidence="6">The sequence shown here is derived from an EMBL/GenBank/DDBJ whole genome shotgun (WGS) entry which is preliminary data.</text>
</comment>
<dbReference type="Gene3D" id="2.60.120.40">
    <property type="match status" value="3"/>
</dbReference>
<feature type="domain" description="C1q" evidence="5">
    <location>
        <begin position="183"/>
        <end position="323"/>
    </location>
</feature>
<keyword evidence="2" id="KW-0964">Secreted</keyword>
<dbReference type="GO" id="GO:0005576">
    <property type="term" value="C:extracellular region"/>
    <property type="evidence" value="ECO:0007669"/>
    <property type="project" value="UniProtKB-SubCell"/>
</dbReference>
<dbReference type="SMART" id="SM00110">
    <property type="entry name" value="C1Q"/>
    <property type="match status" value="1"/>
</dbReference>
<dbReference type="EMBL" id="QBIY01012710">
    <property type="protein sequence ID" value="RXN18623.1"/>
    <property type="molecule type" value="Genomic_DNA"/>
</dbReference>
<keyword evidence="3" id="KW-0732">Signal</keyword>
<keyword evidence="7" id="KW-1185">Reference proteome</keyword>
<feature type="domain" description="C1q" evidence="5">
    <location>
        <begin position="20"/>
        <end position="83"/>
    </location>
</feature>
<dbReference type="Proteomes" id="UP000290572">
    <property type="component" value="Unassembled WGS sequence"/>
</dbReference>
<dbReference type="PRINTS" id="PR00007">
    <property type="entry name" value="COMPLEMNTC1Q"/>
</dbReference>
<proteinExistence type="predicted"/>
<dbReference type="SUPFAM" id="SSF49842">
    <property type="entry name" value="TNF-like"/>
    <property type="match status" value="3"/>
</dbReference>
<evidence type="ECO:0000256" key="4">
    <source>
        <dbReference type="SAM" id="Coils"/>
    </source>
</evidence>
<name>A0A498MFM9_LABRO</name>
<evidence type="ECO:0000256" key="1">
    <source>
        <dbReference type="ARBA" id="ARBA00004613"/>
    </source>
</evidence>
<dbReference type="PANTHER" id="PTHR22923:SF102">
    <property type="entry name" value="CEREBELLIN 13-RELATED"/>
    <property type="match status" value="1"/>
</dbReference>
<comment type="subcellular location">
    <subcellularLocation>
        <location evidence="1">Secreted</location>
    </subcellularLocation>
</comment>
<dbReference type="PANTHER" id="PTHR22923">
    <property type="entry name" value="CEREBELLIN-RELATED"/>
    <property type="match status" value="1"/>
</dbReference>
<evidence type="ECO:0000259" key="5">
    <source>
        <dbReference type="PROSITE" id="PS50871"/>
    </source>
</evidence>
<dbReference type="InterPro" id="IPR001073">
    <property type="entry name" value="C1q_dom"/>
</dbReference>
<reference evidence="6 7" key="1">
    <citation type="submission" date="2018-03" db="EMBL/GenBank/DDBJ databases">
        <title>Draft genome sequence of Rohu Carp (Labeo rohita).</title>
        <authorList>
            <person name="Das P."/>
            <person name="Kushwaha B."/>
            <person name="Joshi C.G."/>
            <person name="Kumar D."/>
            <person name="Nagpure N.S."/>
            <person name="Sahoo L."/>
            <person name="Das S.P."/>
            <person name="Bit A."/>
            <person name="Patnaik S."/>
            <person name="Meher P.K."/>
            <person name="Jayasankar P."/>
            <person name="Koringa P.G."/>
            <person name="Patel N.V."/>
            <person name="Hinsu A.T."/>
            <person name="Kumar R."/>
            <person name="Pandey M."/>
            <person name="Agarwal S."/>
            <person name="Srivastava S."/>
            <person name="Singh M."/>
            <person name="Iquebal M.A."/>
            <person name="Jaiswal S."/>
            <person name="Angadi U.B."/>
            <person name="Kumar N."/>
            <person name="Raza M."/>
            <person name="Shah T.M."/>
            <person name="Rai A."/>
            <person name="Jena J.K."/>
        </authorList>
    </citation>
    <scope>NUCLEOTIDE SEQUENCE [LARGE SCALE GENOMIC DNA]</scope>
    <source>
        <strain evidence="6">DASCIFA01</strain>
        <tissue evidence="6">Testis</tissue>
    </source>
</reference>
<evidence type="ECO:0000256" key="2">
    <source>
        <dbReference type="ARBA" id="ARBA00022525"/>
    </source>
</evidence>
<evidence type="ECO:0000313" key="6">
    <source>
        <dbReference type="EMBL" id="RXN18623.1"/>
    </source>
</evidence>
<dbReference type="Pfam" id="PF00386">
    <property type="entry name" value="C1q"/>
    <property type="match status" value="2"/>
</dbReference>
<gene>
    <name evidence="6" type="ORF">ROHU_007714</name>
</gene>
<dbReference type="InterPro" id="IPR050822">
    <property type="entry name" value="Cerebellin_Synaptic_Org"/>
</dbReference>
<organism evidence="6 7">
    <name type="scientific">Labeo rohita</name>
    <name type="common">Indian major carp</name>
    <name type="synonym">Cyprinus rohita</name>
    <dbReference type="NCBI Taxonomy" id="84645"/>
    <lineage>
        <taxon>Eukaryota</taxon>
        <taxon>Metazoa</taxon>
        <taxon>Chordata</taxon>
        <taxon>Craniata</taxon>
        <taxon>Vertebrata</taxon>
        <taxon>Euteleostomi</taxon>
        <taxon>Actinopterygii</taxon>
        <taxon>Neopterygii</taxon>
        <taxon>Teleostei</taxon>
        <taxon>Ostariophysi</taxon>
        <taxon>Cypriniformes</taxon>
        <taxon>Cyprinidae</taxon>
        <taxon>Labeoninae</taxon>
        <taxon>Labeonini</taxon>
        <taxon>Labeo</taxon>
    </lineage>
</organism>
<dbReference type="AlphaFoldDB" id="A0A498MFM9"/>
<sequence length="323" mass="36298">MEEELNALKNEVRILTSKNKERAQVAFSASLYGSVGFKNFGPHEEATTLVYDNVFTNIGEAYDKNTGIFTAPVKGVYFFNYVVFNPSDYATGIFTAPVKGVYFFNYVVFNAGYKKDSQTVLLIEAMMKLEIGIVLLLCTWTTLADDLMNPTLDILSELKKIKTMEEELNALKKEVRILRSKNEERAQVAFSASLYGSIGFKNFGPHEEATTLVYDNVFTNTGNAYDSTTGIFTAPVKGVYFFNYVVFNPSDYATGVRLLKNSNFVVAASDNPNGQDREDTTSNSVSLALEQGDQIHLQLMENRRVYEDTWRRNTFSGHLLFAL</sequence>
<dbReference type="PROSITE" id="PS50871">
    <property type="entry name" value="C1Q"/>
    <property type="match status" value="2"/>
</dbReference>
<accession>A0A498MFM9</accession>
<dbReference type="STRING" id="84645.A0A498MFM9"/>
<keyword evidence="4" id="KW-0175">Coiled coil</keyword>
<feature type="coiled-coil region" evidence="4">
    <location>
        <begin position="154"/>
        <end position="181"/>
    </location>
</feature>